<dbReference type="PANTHER" id="PTHR12480:SF21">
    <property type="entry name" value="JMJC DOMAIN-CONTAINING PROTEIN 8"/>
    <property type="match status" value="1"/>
</dbReference>
<dbReference type="PANTHER" id="PTHR12480">
    <property type="entry name" value="ARGININE DEMETHYLASE AND LYSYL-HYDROXYLASE JMJD"/>
    <property type="match status" value="1"/>
</dbReference>
<dbReference type="SMART" id="SM00558">
    <property type="entry name" value="JmjC"/>
    <property type="match status" value="1"/>
</dbReference>
<protein>
    <recommendedName>
        <fullName evidence="6">JmjC domain-containing protein</fullName>
    </recommendedName>
</protein>
<dbReference type="GO" id="GO:0000987">
    <property type="term" value="F:cis-regulatory region sequence-specific DNA binding"/>
    <property type="evidence" value="ECO:0007669"/>
    <property type="project" value="TreeGrafter"/>
</dbReference>
<proteinExistence type="predicted"/>
<evidence type="ECO:0000313" key="4">
    <source>
        <dbReference type="EMBL" id="KAG0686634.1"/>
    </source>
</evidence>
<dbReference type="Gene3D" id="1.20.1280.50">
    <property type="match status" value="1"/>
</dbReference>
<dbReference type="InterPro" id="IPR036047">
    <property type="entry name" value="F-box-like_dom_sf"/>
</dbReference>
<feature type="compositionally biased region" description="Acidic residues" evidence="1">
    <location>
        <begin position="596"/>
        <end position="612"/>
    </location>
</feature>
<dbReference type="SUPFAM" id="SSF51197">
    <property type="entry name" value="Clavaminate synthase-like"/>
    <property type="match status" value="1"/>
</dbReference>
<name>A0A9P6WG92_9ASCO</name>
<dbReference type="InterPro" id="IPR050910">
    <property type="entry name" value="JMJD6_ArgDemeth/LysHydrox"/>
</dbReference>
<evidence type="ECO:0000313" key="5">
    <source>
        <dbReference type="Proteomes" id="UP000697127"/>
    </source>
</evidence>
<feature type="domain" description="JmjC" evidence="3">
    <location>
        <begin position="297"/>
        <end position="477"/>
    </location>
</feature>
<feature type="domain" description="F-box" evidence="2">
    <location>
        <begin position="61"/>
        <end position="107"/>
    </location>
</feature>
<dbReference type="GO" id="GO:0005634">
    <property type="term" value="C:nucleus"/>
    <property type="evidence" value="ECO:0007669"/>
    <property type="project" value="TreeGrafter"/>
</dbReference>
<sequence>MTITEPPYKRIKVAKESLLVPSRKISSLHQNVPKHPLGIRPLGNKILASDEDLKRTVQSAGSLFNKLPDEIILNIMSMLDKDDLFNISHVSKFWYGYATFDELWRKMYTNKNNEERLKSGIEFTKWNGSWRSSILKFENLKFEINCKGLIYSDILFIPYSNSCINYKELFKDLIKEQENLRDIDGYWDSNLLSNPSKFPYRGRIARIDENTFTYDHFVNNHWTNHPFILGSNNTNNNNNGNKRWPEWDTKYLLERFPNVKFRQESVLWELSLYESYAKKNDDESPLYLFDCRSNAMKELLPTGYFPNPPIFANEDLFKIFEECRPDHSWMIVGPSRSGSTFHKDPNSTDAWNTILEGSKLWIMLPPEMKPPGVFVSNDESEVMSPDGLAEWVKSGFWNDSIQLSDEANLDNKIGDNIFGSGGFRTCVVGITFKNECMYVPSGWWHSVINLDDSVAFTSNFVPPCKIGNVLNFMKNKPNQISGFRHDLFQKKLKEFIESNKINDLNREKILKQYLEMEELGKVDEDVGELKGSSCMPVYEAFIEFLLPNGMKDIVENGIKEVEQKEKNNIEKSQIWENLTKSTKEDATKGFSFGFNFEEEEEDNDDDCNDEKE</sequence>
<accession>A0A9P6WG92</accession>
<dbReference type="InterPro" id="IPR003347">
    <property type="entry name" value="JmjC_dom"/>
</dbReference>
<dbReference type="PROSITE" id="PS51184">
    <property type="entry name" value="JMJC"/>
    <property type="match status" value="1"/>
</dbReference>
<evidence type="ECO:0008006" key="6">
    <source>
        <dbReference type="Google" id="ProtNLM"/>
    </source>
</evidence>
<dbReference type="PROSITE" id="PS50181">
    <property type="entry name" value="FBOX"/>
    <property type="match status" value="1"/>
</dbReference>
<dbReference type="Pfam" id="PF02373">
    <property type="entry name" value="JmjC"/>
    <property type="match status" value="1"/>
</dbReference>
<dbReference type="Gene3D" id="2.60.120.650">
    <property type="entry name" value="Cupin"/>
    <property type="match status" value="1"/>
</dbReference>
<evidence type="ECO:0000259" key="2">
    <source>
        <dbReference type="PROSITE" id="PS50181"/>
    </source>
</evidence>
<dbReference type="Proteomes" id="UP000697127">
    <property type="component" value="Unassembled WGS sequence"/>
</dbReference>
<gene>
    <name evidence="4" type="ORF">C6P40_003670</name>
</gene>
<dbReference type="Pfam" id="PF12937">
    <property type="entry name" value="F-box-like"/>
    <property type="match status" value="1"/>
</dbReference>
<keyword evidence="5" id="KW-1185">Reference proteome</keyword>
<feature type="region of interest" description="Disordered" evidence="1">
    <location>
        <begin position="592"/>
        <end position="612"/>
    </location>
</feature>
<reference evidence="4" key="1">
    <citation type="submission" date="2020-11" db="EMBL/GenBank/DDBJ databases">
        <title>Kefir isolates.</title>
        <authorList>
            <person name="Marcisauskas S."/>
            <person name="Kim Y."/>
            <person name="Blasche S."/>
        </authorList>
    </citation>
    <scope>NUCLEOTIDE SEQUENCE</scope>
    <source>
        <strain evidence="4">Olga-1</strain>
    </source>
</reference>
<dbReference type="OrthoDB" id="424465at2759"/>
<evidence type="ECO:0000259" key="3">
    <source>
        <dbReference type="PROSITE" id="PS51184"/>
    </source>
</evidence>
<dbReference type="EMBL" id="PUHW01000422">
    <property type="protein sequence ID" value="KAG0686634.1"/>
    <property type="molecule type" value="Genomic_DNA"/>
</dbReference>
<comment type="caution">
    <text evidence="4">The sequence shown here is derived from an EMBL/GenBank/DDBJ whole genome shotgun (WGS) entry which is preliminary data.</text>
</comment>
<evidence type="ECO:0000256" key="1">
    <source>
        <dbReference type="SAM" id="MobiDB-lite"/>
    </source>
</evidence>
<dbReference type="SMART" id="SM00256">
    <property type="entry name" value="FBOX"/>
    <property type="match status" value="1"/>
</dbReference>
<organism evidence="4 5">
    <name type="scientific">Pichia californica</name>
    <dbReference type="NCBI Taxonomy" id="460514"/>
    <lineage>
        <taxon>Eukaryota</taxon>
        <taxon>Fungi</taxon>
        <taxon>Dikarya</taxon>
        <taxon>Ascomycota</taxon>
        <taxon>Saccharomycotina</taxon>
        <taxon>Pichiomycetes</taxon>
        <taxon>Pichiales</taxon>
        <taxon>Pichiaceae</taxon>
        <taxon>Pichia</taxon>
    </lineage>
</organism>
<dbReference type="InterPro" id="IPR001810">
    <property type="entry name" value="F-box_dom"/>
</dbReference>
<dbReference type="AlphaFoldDB" id="A0A9P6WG92"/>
<dbReference type="SUPFAM" id="SSF81383">
    <property type="entry name" value="F-box domain"/>
    <property type="match status" value="1"/>
</dbReference>